<dbReference type="EMBL" id="CP069798">
    <property type="protein sequence ID" value="QRQ83405.1"/>
    <property type="molecule type" value="Genomic_DNA"/>
</dbReference>
<dbReference type="InterPro" id="IPR036397">
    <property type="entry name" value="RNaseH_sf"/>
</dbReference>
<dbReference type="KEGG" id="ptes:JQU52_14285"/>
<comment type="function">
    <text evidence="2">DNA polymerase III is a complex, multichain enzyme responsible for most of the replicative synthesis in bacteria. The epsilon subunit contain the editing function and is a proofreading 3'-5' exonuclease.</text>
</comment>
<organism evidence="6 7">
    <name type="scientific">Paralysiella testudinis</name>
    <dbReference type="NCBI Taxonomy" id="2809020"/>
    <lineage>
        <taxon>Bacteria</taxon>
        <taxon>Pseudomonadati</taxon>
        <taxon>Pseudomonadota</taxon>
        <taxon>Betaproteobacteria</taxon>
        <taxon>Neisseriales</taxon>
        <taxon>Neisseriaceae</taxon>
        <taxon>Paralysiella</taxon>
    </lineage>
</organism>
<dbReference type="Gene3D" id="3.30.420.10">
    <property type="entry name" value="Ribonuclease H-like superfamily/Ribonuclease H"/>
    <property type="match status" value="1"/>
</dbReference>
<dbReference type="NCBIfam" id="TIGR00573">
    <property type="entry name" value="dnaq"/>
    <property type="match status" value="1"/>
</dbReference>
<dbReference type="FunFam" id="3.30.420.10:FF:000045">
    <property type="entry name" value="3'-5' exonuclease DinG"/>
    <property type="match status" value="1"/>
</dbReference>
<name>A0A892ZIJ5_9NEIS</name>
<keyword evidence="6" id="KW-0540">Nuclease</keyword>
<comment type="subunit">
    <text evidence="3">DNA polymerase III contains a core (composed of alpha, epsilon and theta chains) that associates with a tau subunit. This core dimerizes to form the POLIII' complex. PolIII' associates with the gamma complex (composed of gamma, delta, delta', psi and chi chains) and with the beta chain to form the complete DNA polymerase III complex.</text>
</comment>
<feature type="domain" description="Exonuclease" evidence="5">
    <location>
        <begin position="24"/>
        <end position="190"/>
    </location>
</feature>
<dbReference type="Pfam" id="PF00929">
    <property type="entry name" value="RNase_T"/>
    <property type="match status" value="1"/>
</dbReference>
<gene>
    <name evidence="6" type="ORF">JQU52_14285</name>
</gene>
<dbReference type="SMART" id="SM00479">
    <property type="entry name" value="EXOIII"/>
    <property type="match status" value="1"/>
</dbReference>
<dbReference type="EC" id="2.7.7.7" evidence="1"/>
<proteinExistence type="predicted"/>
<sequence>MTAAAPAPAHWPQLAAALATLPLPVAVVDLETTGGHFEQDRVTEVAVLRFEQGRISRHQWLVNPQQPISAFITRLTGISNEMVADAPVFADIAPALLPLLQGHILVAHNSRFDYTFLRREFARAGHAFAAPSLCTVQLSRKLYPEHSKHNLDSIIDRFGLNIAATERHRALGDVLALTDFLNLSLQQNDSQNWLNHWPQLTKPYWLPTWLPEHLRQYLYRLPDSAGLSVWHHPGHHTPTLLTHDHAFSQIASLLQLPGAGDRWQHTGNIRFIPALSLLHAHALKAEYLQTHPATPQAAAWYTAAFVADHHGRLQARVVPLNNGIQSSRPYGLFAHPRAAKKALAEWAREHSLCPAILDIGGQGGGLQTPCPVAAAQLCSGDCRLPEHIQQHNQAVLQAAPLLPVCDWGAQHALKLTEFNPLSGQTITLHCAAAAIEMADGQWYFDDALPRLFKQRLKNRSGIEVVC</sequence>
<evidence type="ECO:0000256" key="3">
    <source>
        <dbReference type="ARBA" id="ARBA00026073"/>
    </source>
</evidence>
<dbReference type="GO" id="GO:0045004">
    <property type="term" value="P:DNA replication proofreading"/>
    <property type="evidence" value="ECO:0007669"/>
    <property type="project" value="TreeGrafter"/>
</dbReference>
<dbReference type="Proteomes" id="UP000653156">
    <property type="component" value="Chromosome"/>
</dbReference>
<dbReference type="GO" id="GO:0003887">
    <property type="term" value="F:DNA-directed DNA polymerase activity"/>
    <property type="evidence" value="ECO:0007669"/>
    <property type="project" value="UniProtKB-EC"/>
</dbReference>
<dbReference type="InterPro" id="IPR012337">
    <property type="entry name" value="RNaseH-like_sf"/>
</dbReference>
<dbReference type="CDD" id="cd06127">
    <property type="entry name" value="DEDDh"/>
    <property type="match status" value="1"/>
</dbReference>
<keyword evidence="6" id="KW-0378">Hydrolase</keyword>
<protein>
    <recommendedName>
        <fullName evidence="1">DNA-directed DNA polymerase</fullName>
        <ecNumber evidence="1">2.7.7.7</ecNumber>
    </recommendedName>
</protein>
<keyword evidence="6" id="KW-0269">Exonuclease</keyword>
<dbReference type="SUPFAM" id="SSF53098">
    <property type="entry name" value="Ribonuclease H-like"/>
    <property type="match status" value="1"/>
</dbReference>
<reference evidence="6" key="1">
    <citation type="submission" date="2021-02" db="EMBL/GenBank/DDBJ databases">
        <title>Neisseriaceae sp. 26B isolated from the cloaca of a Common Toad-headed Turtle (Mesoclemmys nasuta).</title>
        <authorList>
            <person name="Spergser J."/>
            <person name="Busse H.-J."/>
        </authorList>
    </citation>
    <scope>NUCLEOTIDE SEQUENCE</scope>
    <source>
        <strain evidence="6">26B</strain>
    </source>
</reference>
<dbReference type="InterPro" id="IPR006054">
    <property type="entry name" value="DnaQ"/>
</dbReference>
<evidence type="ECO:0000256" key="2">
    <source>
        <dbReference type="ARBA" id="ARBA00025483"/>
    </source>
</evidence>
<evidence type="ECO:0000256" key="1">
    <source>
        <dbReference type="ARBA" id="ARBA00012417"/>
    </source>
</evidence>
<accession>A0A892ZIJ5</accession>
<dbReference type="GO" id="GO:0005829">
    <property type="term" value="C:cytosol"/>
    <property type="evidence" value="ECO:0007669"/>
    <property type="project" value="TreeGrafter"/>
</dbReference>
<dbReference type="PANTHER" id="PTHR30231">
    <property type="entry name" value="DNA POLYMERASE III SUBUNIT EPSILON"/>
    <property type="match status" value="1"/>
</dbReference>
<comment type="catalytic activity">
    <reaction evidence="4">
        <text>DNA(n) + a 2'-deoxyribonucleoside 5'-triphosphate = DNA(n+1) + diphosphate</text>
        <dbReference type="Rhea" id="RHEA:22508"/>
        <dbReference type="Rhea" id="RHEA-COMP:17339"/>
        <dbReference type="Rhea" id="RHEA-COMP:17340"/>
        <dbReference type="ChEBI" id="CHEBI:33019"/>
        <dbReference type="ChEBI" id="CHEBI:61560"/>
        <dbReference type="ChEBI" id="CHEBI:173112"/>
        <dbReference type="EC" id="2.7.7.7"/>
    </reaction>
</comment>
<evidence type="ECO:0000256" key="4">
    <source>
        <dbReference type="ARBA" id="ARBA00049244"/>
    </source>
</evidence>
<dbReference type="PANTHER" id="PTHR30231:SF37">
    <property type="entry name" value="EXODEOXYRIBONUCLEASE 10"/>
    <property type="match status" value="1"/>
</dbReference>
<dbReference type="GO" id="GO:0003677">
    <property type="term" value="F:DNA binding"/>
    <property type="evidence" value="ECO:0007669"/>
    <property type="project" value="InterPro"/>
</dbReference>
<keyword evidence="7" id="KW-1185">Reference proteome</keyword>
<evidence type="ECO:0000313" key="6">
    <source>
        <dbReference type="EMBL" id="QRQ83405.1"/>
    </source>
</evidence>
<dbReference type="AlphaFoldDB" id="A0A892ZIJ5"/>
<evidence type="ECO:0000259" key="5">
    <source>
        <dbReference type="SMART" id="SM00479"/>
    </source>
</evidence>
<evidence type="ECO:0000313" key="7">
    <source>
        <dbReference type="Proteomes" id="UP000653156"/>
    </source>
</evidence>
<dbReference type="InterPro" id="IPR013520">
    <property type="entry name" value="Ribonucl_H"/>
</dbReference>
<dbReference type="GO" id="GO:0008408">
    <property type="term" value="F:3'-5' exonuclease activity"/>
    <property type="evidence" value="ECO:0007669"/>
    <property type="project" value="TreeGrafter"/>
</dbReference>